<dbReference type="InterPro" id="IPR028275">
    <property type="entry name" value="CLU_N"/>
</dbReference>
<sequence>MLGVFELTIRLPHPPHKTEIHVSLQEQVQDIRQSIIDLPFTMRYTCFHLEHKGQKINDFVELSEVPDVGPGSEFVLVEDPYTEKDARLHFVRIRELIGAAGDRTDTTHGILAGVSLHDDITQSAIEGTGKSASSISAEYDFDAPASYEALLPHQQPAAPKTVKTISVSPWSPPPYHLRMRGHLLYIQVTTNEGDQVQITSHTAGFYVNRSTKDKFDPSPKLSNKDLSAHSLLTLLGKISPSFDYNFRALTEENGKKDPLTMFSLQNAVPASPWLVPPPTSSFSTHYSDLTRSQESYLYAGAENADSLRDWNEEFQSMRELPKEQMQERVFRERLTSKLFADFTEAAARGAVLVARGDVLALNPTENRDAQIFVYNNIFFSFGADGMGTFASDGGDEAARVATGKDVVGVKAVNQLDITGLFTPGTVIIDYLGKRIVAQSIVPGIFKQREPGEPQVDYGGVEGKDVVAENEAFAPLFQQLSQQMYVKKHPVWDKEDKRHELEGSIETKGLLGTDGRKYVLDLYRITPLDVAWLEKYWSKPEGEVKDPEKSYPHRMAVLRPELVASYARVKLGEFVQAELAKRNEKTEGEHKNDESAVVSTKNGEAADKTEEGESKGAEVPHIDASNFKFSLNPDVFCDQTPQTDEEKEELAKDEEEVRAVCDYLTSKIIPTLIQELQEGDVGFPMDGESLSTLLHKRGINMRYLGQIATLADNDSQRLQALRQLTRQEMVTRSFKHIANKKMRHLPPPAAAACVSHLLNCLLGAELNAKPEAETDELIKSLYGDVDFGYEQTTPESLKQEILDQIRIRFRYEFKGDIVQSDRQMQLLREVSLKLGLQLEAREYTFAPCRATNGVNGVNGHAAAPGSNGEPHVNGSAKKANKKKKKGSDQGSPHRAAPAHSQTLSFHPDDVLNIVPVIKEASPRSVLAEDAFEAGRISIHQGDKQRGQTLLLESLSLYEQIYGILHPEVASAYSQLSSLYYGLEEKAAAIELARKAVIVSERTLGVDSSMTILSYLNLGLFEHASGNGELALRYILHALELLKIVYGPKHPDSITTINNGAVMLQQLKKYPESRVWFEASLTLSEQVSGKDSVANATLLYQLAQALALDNESRGAVNKMRDAYNIFKDKLGADNANTKDAATWLERLTQNAVVQAKREKVLAELPIRPIRGRVQGAGMRNPLPQIGQSREEALGGRKMSVGGQREMDERNIEELIKYIEGGDAGKTTPKKKPQTKRRIGRVS</sequence>
<dbReference type="HAMAP" id="MF_03013">
    <property type="entry name" value="CLU"/>
    <property type="match status" value="1"/>
</dbReference>
<reference evidence="6" key="1">
    <citation type="journal article" date="2020" name="Stud. Mycol.">
        <title>101 Dothideomycetes genomes: a test case for predicting lifestyles and emergence of pathogens.</title>
        <authorList>
            <person name="Haridas S."/>
            <person name="Albert R."/>
            <person name="Binder M."/>
            <person name="Bloem J."/>
            <person name="Labutti K."/>
            <person name="Salamov A."/>
            <person name="Andreopoulos B."/>
            <person name="Baker S."/>
            <person name="Barry K."/>
            <person name="Bills G."/>
            <person name="Bluhm B."/>
            <person name="Cannon C."/>
            <person name="Castanera R."/>
            <person name="Culley D."/>
            <person name="Daum C."/>
            <person name="Ezra D."/>
            <person name="Gonzalez J."/>
            <person name="Henrissat B."/>
            <person name="Kuo A."/>
            <person name="Liang C."/>
            <person name="Lipzen A."/>
            <person name="Lutzoni F."/>
            <person name="Magnuson J."/>
            <person name="Mondo S."/>
            <person name="Nolan M."/>
            <person name="Ohm R."/>
            <person name="Pangilinan J."/>
            <person name="Park H.-J."/>
            <person name="Ramirez L."/>
            <person name="Alfaro M."/>
            <person name="Sun H."/>
            <person name="Tritt A."/>
            <person name="Yoshinaga Y."/>
            <person name="Zwiers L.-H."/>
            <person name="Turgeon B."/>
            <person name="Goodwin S."/>
            <person name="Spatafora J."/>
            <person name="Crous P."/>
            <person name="Grigoriev I."/>
        </authorList>
    </citation>
    <scope>NUCLEOTIDE SEQUENCE</scope>
    <source>
        <strain evidence="6">CBS 133067</strain>
    </source>
</reference>
<dbReference type="SMART" id="SM00028">
    <property type="entry name" value="TPR"/>
    <property type="match status" value="3"/>
</dbReference>
<dbReference type="AlphaFoldDB" id="A0A9P4IIB0"/>
<dbReference type="GO" id="GO:0007005">
    <property type="term" value="P:mitochondrion organization"/>
    <property type="evidence" value="ECO:0007669"/>
    <property type="project" value="UniProtKB-UniRule"/>
</dbReference>
<dbReference type="Gene3D" id="3.30.2280.10">
    <property type="entry name" value="Hypothetical protein (hspc210)"/>
    <property type="match status" value="1"/>
</dbReference>
<dbReference type="InterPro" id="IPR007967">
    <property type="entry name" value="GSKIP_dom"/>
</dbReference>
<dbReference type="Gene3D" id="1.25.40.10">
    <property type="entry name" value="Tetratricopeptide repeat domain"/>
    <property type="match status" value="2"/>
</dbReference>
<evidence type="ECO:0000256" key="4">
    <source>
        <dbReference type="SAM" id="MobiDB-lite"/>
    </source>
</evidence>
<dbReference type="FunFam" id="1.25.40.10:FF:000293">
    <property type="entry name" value="Clustered mitochondria protein homolog"/>
    <property type="match status" value="1"/>
</dbReference>
<dbReference type="GO" id="GO:0005737">
    <property type="term" value="C:cytoplasm"/>
    <property type="evidence" value="ECO:0007669"/>
    <property type="project" value="UniProtKB-SubCell"/>
</dbReference>
<dbReference type="PROSITE" id="PS51823">
    <property type="entry name" value="CLU"/>
    <property type="match status" value="1"/>
</dbReference>
<keyword evidence="1 3" id="KW-0963">Cytoplasm</keyword>
<dbReference type="Pfam" id="PF12807">
    <property type="entry name" value="eIF3_p135"/>
    <property type="match status" value="1"/>
</dbReference>
<evidence type="ECO:0000259" key="5">
    <source>
        <dbReference type="PROSITE" id="PS51823"/>
    </source>
</evidence>
<name>A0A9P4IIB0_9PEZI</name>
<comment type="caution">
    <text evidence="6">The sequence shown here is derived from an EMBL/GenBank/DDBJ whole genome shotgun (WGS) entry which is preliminary data.</text>
</comment>
<feature type="compositionally biased region" description="Basic and acidic residues" evidence="4">
    <location>
        <begin position="603"/>
        <end position="617"/>
    </location>
</feature>
<feature type="region of interest" description="Disordered" evidence="4">
    <location>
        <begin position="1216"/>
        <end position="1240"/>
    </location>
</feature>
<evidence type="ECO:0000256" key="1">
    <source>
        <dbReference type="ARBA" id="ARBA00022490"/>
    </source>
</evidence>
<dbReference type="EMBL" id="ML978123">
    <property type="protein sequence ID" value="KAF2102171.1"/>
    <property type="molecule type" value="Genomic_DNA"/>
</dbReference>
<dbReference type="Pfam" id="PF15044">
    <property type="entry name" value="CLU_N"/>
    <property type="match status" value="1"/>
</dbReference>
<comment type="function">
    <text evidence="3">mRNA-binding protein involved in proper cytoplasmic distribution of mitochondria.</text>
</comment>
<dbReference type="InterPro" id="IPR023231">
    <property type="entry name" value="GSKIP_dom_sf"/>
</dbReference>
<dbReference type="SUPFAM" id="SSF103107">
    <property type="entry name" value="Hypothetical protein c14orf129, hspc210"/>
    <property type="match status" value="1"/>
</dbReference>
<dbReference type="Pfam" id="PF13424">
    <property type="entry name" value="TPR_12"/>
    <property type="match status" value="2"/>
</dbReference>
<dbReference type="InterPro" id="IPR025697">
    <property type="entry name" value="CLU_dom"/>
</dbReference>
<dbReference type="Pfam" id="PF13374">
    <property type="entry name" value="TPR_10"/>
    <property type="match status" value="1"/>
</dbReference>
<accession>A0A9P4IIB0</accession>
<dbReference type="FunFam" id="3.30.2280.10:FF:000002">
    <property type="entry name" value="Clustered mitochondria protein homolog"/>
    <property type="match status" value="1"/>
</dbReference>
<keyword evidence="6" id="KW-0648">Protein biosynthesis</keyword>
<dbReference type="Pfam" id="PF05303">
    <property type="entry name" value="GSKIP_dom"/>
    <property type="match status" value="1"/>
</dbReference>
<dbReference type="InterPro" id="IPR019734">
    <property type="entry name" value="TPR_rpt"/>
</dbReference>
<dbReference type="InterPro" id="IPR033646">
    <property type="entry name" value="CLU-central"/>
</dbReference>
<dbReference type="PANTHER" id="PTHR12601:SF6">
    <property type="entry name" value="CLUSTERED MITOCHONDRIA PROTEIN HOMOLOG"/>
    <property type="match status" value="1"/>
</dbReference>
<evidence type="ECO:0000256" key="2">
    <source>
        <dbReference type="ARBA" id="ARBA00022803"/>
    </source>
</evidence>
<evidence type="ECO:0000256" key="3">
    <source>
        <dbReference type="HAMAP-Rule" id="MF_03013"/>
    </source>
</evidence>
<feature type="region of interest" description="Disordered" evidence="4">
    <location>
        <begin position="581"/>
        <end position="617"/>
    </location>
</feature>
<keyword evidence="7" id="KW-1185">Reference proteome</keyword>
<keyword evidence="6" id="KW-0396">Initiation factor</keyword>
<evidence type="ECO:0000313" key="7">
    <source>
        <dbReference type="Proteomes" id="UP000799772"/>
    </source>
</evidence>
<feature type="compositionally biased region" description="Basic and acidic residues" evidence="4">
    <location>
        <begin position="581"/>
        <end position="593"/>
    </location>
</feature>
<dbReference type="CDD" id="cd15466">
    <property type="entry name" value="CLU-central"/>
    <property type="match status" value="1"/>
</dbReference>
<organism evidence="6 7">
    <name type="scientific">Rhizodiscina lignyota</name>
    <dbReference type="NCBI Taxonomy" id="1504668"/>
    <lineage>
        <taxon>Eukaryota</taxon>
        <taxon>Fungi</taxon>
        <taxon>Dikarya</taxon>
        <taxon>Ascomycota</taxon>
        <taxon>Pezizomycotina</taxon>
        <taxon>Dothideomycetes</taxon>
        <taxon>Pleosporomycetidae</taxon>
        <taxon>Aulographales</taxon>
        <taxon>Rhizodiscinaceae</taxon>
        <taxon>Rhizodiscina</taxon>
    </lineage>
</organism>
<comment type="subunit">
    <text evidence="3">May associate with the eukaryotic translation initiation factor 3 (eIF-3) complex.</text>
</comment>
<proteinExistence type="inferred from homology"/>
<dbReference type="OrthoDB" id="1414216at2759"/>
<comment type="subcellular location">
    <subcellularLocation>
        <location evidence="3">Cytoplasm</location>
    </subcellularLocation>
</comment>
<dbReference type="InterPro" id="IPR011990">
    <property type="entry name" value="TPR-like_helical_dom_sf"/>
</dbReference>
<dbReference type="PANTHER" id="PTHR12601">
    <property type="entry name" value="EUKARYOTIC TRANSLATION INITIATION FACTOR 3 SUBUNIT EIF-3"/>
    <property type="match status" value="1"/>
</dbReference>
<evidence type="ECO:0000313" key="6">
    <source>
        <dbReference type="EMBL" id="KAF2102171.1"/>
    </source>
</evidence>
<keyword evidence="3" id="KW-0694">RNA-binding</keyword>
<dbReference type="Proteomes" id="UP000799772">
    <property type="component" value="Unassembled WGS sequence"/>
</dbReference>
<feature type="domain" description="Clu" evidence="5">
    <location>
        <begin position="288"/>
        <end position="532"/>
    </location>
</feature>
<dbReference type="GO" id="GO:0003729">
    <property type="term" value="F:mRNA binding"/>
    <property type="evidence" value="ECO:0007669"/>
    <property type="project" value="TreeGrafter"/>
</dbReference>
<protein>
    <recommendedName>
        <fullName evidence="3">Clustered mitochondria protein homolog</fullName>
    </recommendedName>
    <alternativeName>
        <fullName evidence="3">Protein TIF31 homolog</fullName>
    </alternativeName>
</protein>
<feature type="compositionally biased region" description="Basic residues" evidence="4">
    <location>
        <begin position="1225"/>
        <end position="1240"/>
    </location>
</feature>
<dbReference type="GO" id="GO:0003743">
    <property type="term" value="F:translation initiation factor activity"/>
    <property type="evidence" value="ECO:0007669"/>
    <property type="project" value="UniProtKB-KW"/>
</dbReference>
<comment type="similarity">
    <text evidence="3">Belongs to the CLU family.</text>
</comment>
<keyword evidence="2" id="KW-0802">TPR repeat</keyword>
<dbReference type="InterPro" id="IPR027523">
    <property type="entry name" value="CLU_prot"/>
</dbReference>
<dbReference type="GO" id="GO:0048312">
    <property type="term" value="P:intracellular distribution of mitochondria"/>
    <property type="evidence" value="ECO:0007669"/>
    <property type="project" value="TreeGrafter"/>
</dbReference>
<feature type="region of interest" description="Disordered" evidence="4">
    <location>
        <begin position="858"/>
        <end position="901"/>
    </location>
</feature>
<dbReference type="Pfam" id="PF13236">
    <property type="entry name" value="CLU"/>
    <property type="match status" value="1"/>
</dbReference>
<gene>
    <name evidence="3" type="primary">CLU1</name>
    <name evidence="3" type="synonym">TIF31</name>
    <name evidence="6" type="ORF">NA57DRAFT_35797</name>
</gene>
<dbReference type="SUPFAM" id="SSF48452">
    <property type="entry name" value="TPR-like"/>
    <property type="match status" value="2"/>
</dbReference>